<sequence>MDVPNASFQGFHQNFLESLDFKVLRGEQAEGDFESGDFFLEYSDKLPVKKAGTEPHNKFMATVRDPKNVIESGQRDNIRTLYDNDKWNELKDLVTAYQIFNKKNIETISNRLKKECVLLQGKEFDFQTDLGFVNAYFFILNHFLFPWIDYDKHSDFIQYLFDTLFKESAFKNLQLNEVADYYTNDSFLQNFNHECSSLINEFIDLRFNFVYTFQDIDFKEKNISIINFTKLKSFYTDCFEFLGRYSVIPIKFMNYVERGDITNMPSGIPRNVNNPDDFENLSNGSKMEIFNQYSTGEVLEIFENRFDSKLRNGINHFKAKLDSKSQIISYYPITKRPNEEYQISYSEFLLKSLNIFESVLRLNQFIKMFHYYNRDRKSAHNNV</sequence>
<evidence type="ECO:0000313" key="1">
    <source>
        <dbReference type="EMBL" id="AYN68360.1"/>
    </source>
</evidence>
<name>A0A3G2L7X9_9FLAO</name>
<dbReference type="Proteomes" id="UP000276309">
    <property type="component" value="Chromosome"/>
</dbReference>
<dbReference type="KEGG" id="emar:D1013_13720"/>
<gene>
    <name evidence="1" type="ORF">D1013_13720</name>
</gene>
<proteinExistence type="predicted"/>
<dbReference type="OrthoDB" id="9801392at2"/>
<organism evidence="1 2">
    <name type="scientific">Euzebyella marina</name>
    <dbReference type="NCBI Taxonomy" id="1761453"/>
    <lineage>
        <taxon>Bacteria</taxon>
        <taxon>Pseudomonadati</taxon>
        <taxon>Bacteroidota</taxon>
        <taxon>Flavobacteriia</taxon>
        <taxon>Flavobacteriales</taxon>
        <taxon>Flavobacteriaceae</taxon>
        <taxon>Euzebyella</taxon>
    </lineage>
</organism>
<dbReference type="AlphaFoldDB" id="A0A3G2L7X9"/>
<dbReference type="EMBL" id="CP032050">
    <property type="protein sequence ID" value="AYN68360.1"/>
    <property type="molecule type" value="Genomic_DNA"/>
</dbReference>
<reference evidence="1 2" key="1">
    <citation type="submission" date="2018-08" db="EMBL/GenBank/DDBJ databases">
        <title>The reduced genetic potential of extracellular carbohydrate catabolism in Euzebyella marina RN62, a Flavobacteriia bacterium isolated from the hadal water.</title>
        <authorList>
            <person name="Xue C."/>
        </authorList>
    </citation>
    <scope>NUCLEOTIDE SEQUENCE [LARGE SCALE GENOMIC DNA]</scope>
    <source>
        <strain evidence="1 2">RN62</strain>
    </source>
</reference>
<accession>A0A3G2L7X9</accession>
<keyword evidence="2" id="KW-1185">Reference proteome</keyword>
<protein>
    <submittedName>
        <fullName evidence="1">Uncharacterized protein</fullName>
    </submittedName>
</protein>
<evidence type="ECO:0000313" key="2">
    <source>
        <dbReference type="Proteomes" id="UP000276309"/>
    </source>
</evidence>